<dbReference type="Proteomes" id="UP000630142">
    <property type="component" value="Unassembled WGS sequence"/>
</dbReference>
<reference evidence="10" key="1">
    <citation type="journal article" date="2014" name="Int. J. Syst. Evol. Microbiol.">
        <title>Complete genome sequence of Corynebacterium casei LMG S-19264T (=DSM 44701T), isolated from a smear-ripened cheese.</title>
        <authorList>
            <consortium name="US DOE Joint Genome Institute (JGI-PGF)"/>
            <person name="Walter F."/>
            <person name="Albersmeier A."/>
            <person name="Kalinowski J."/>
            <person name="Ruckert C."/>
        </authorList>
    </citation>
    <scope>NUCLEOTIDE SEQUENCE</scope>
    <source>
        <strain evidence="10">KCTC 42249</strain>
    </source>
</reference>
<dbReference type="SUPFAM" id="SSF88946">
    <property type="entry name" value="Sigma2 domain of RNA polymerase sigma factors"/>
    <property type="match status" value="1"/>
</dbReference>
<evidence type="ECO:0000259" key="9">
    <source>
        <dbReference type="Pfam" id="PF08281"/>
    </source>
</evidence>
<dbReference type="EMBL" id="BMZQ01000002">
    <property type="protein sequence ID" value="GHD15112.1"/>
    <property type="molecule type" value="Genomic_DNA"/>
</dbReference>
<feature type="domain" description="RNA polymerase sigma factor 70 region 4 type 2" evidence="9">
    <location>
        <begin position="128"/>
        <end position="179"/>
    </location>
</feature>
<gene>
    <name evidence="10" type="ORF">GCM10016234_21430</name>
</gene>
<evidence type="ECO:0000259" key="8">
    <source>
        <dbReference type="Pfam" id="PF04542"/>
    </source>
</evidence>
<dbReference type="InterPro" id="IPR013324">
    <property type="entry name" value="RNA_pol_sigma_r3/r4-like"/>
</dbReference>
<dbReference type="GO" id="GO:0006352">
    <property type="term" value="P:DNA-templated transcription initiation"/>
    <property type="evidence" value="ECO:0007669"/>
    <property type="project" value="InterPro"/>
</dbReference>
<dbReference type="PROSITE" id="PS01063">
    <property type="entry name" value="SIGMA70_ECF"/>
    <property type="match status" value="1"/>
</dbReference>
<dbReference type="CDD" id="cd06171">
    <property type="entry name" value="Sigma70_r4"/>
    <property type="match status" value="1"/>
</dbReference>
<keyword evidence="11" id="KW-1185">Reference proteome</keyword>
<keyword evidence="5 6" id="KW-0804">Transcription</keyword>
<evidence type="ECO:0000256" key="7">
    <source>
        <dbReference type="SAM" id="MobiDB-lite"/>
    </source>
</evidence>
<dbReference type="GO" id="GO:0003677">
    <property type="term" value="F:DNA binding"/>
    <property type="evidence" value="ECO:0007669"/>
    <property type="project" value="UniProtKB-KW"/>
</dbReference>
<comment type="similarity">
    <text evidence="1 6">Belongs to the sigma-70 factor family. ECF subfamily.</text>
</comment>
<evidence type="ECO:0000256" key="3">
    <source>
        <dbReference type="ARBA" id="ARBA00023082"/>
    </source>
</evidence>
<name>A0A8J3GKV5_9HYPH</name>
<evidence type="ECO:0000256" key="4">
    <source>
        <dbReference type="ARBA" id="ARBA00023125"/>
    </source>
</evidence>
<accession>A0A8J3GKV5</accession>
<keyword evidence="3 6" id="KW-0731">Sigma factor</keyword>
<dbReference type="NCBIfam" id="TIGR02937">
    <property type="entry name" value="sigma70-ECF"/>
    <property type="match status" value="1"/>
</dbReference>
<dbReference type="InterPro" id="IPR007627">
    <property type="entry name" value="RNA_pol_sigma70_r2"/>
</dbReference>
<dbReference type="InterPro" id="IPR013249">
    <property type="entry name" value="RNA_pol_sigma70_r4_t2"/>
</dbReference>
<organism evidence="10 11">
    <name type="scientific">Tianweitania populi</name>
    <dbReference type="NCBI Taxonomy" id="1607949"/>
    <lineage>
        <taxon>Bacteria</taxon>
        <taxon>Pseudomonadati</taxon>
        <taxon>Pseudomonadota</taxon>
        <taxon>Alphaproteobacteria</taxon>
        <taxon>Hyphomicrobiales</taxon>
        <taxon>Phyllobacteriaceae</taxon>
        <taxon>Tianweitania</taxon>
    </lineage>
</organism>
<dbReference type="Gene3D" id="1.10.1740.10">
    <property type="match status" value="1"/>
</dbReference>
<dbReference type="AlphaFoldDB" id="A0A8J3GKV5"/>
<evidence type="ECO:0000256" key="5">
    <source>
        <dbReference type="ARBA" id="ARBA00023163"/>
    </source>
</evidence>
<dbReference type="InterPro" id="IPR014284">
    <property type="entry name" value="RNA_pol_sigma-70_dom"/>
</dbReference>
<sequence length="208" mass="22649">MSLDAEDRFADQDSDASDNQEQGAASAMPQASAEMVALIPALRAFARTFCPDPSDADDLVQETLMKGIANIRQFQPGTRLKSWLFTIMRNTFYTRAKLRKREAPGGADCVSSLPTAEATQEWTIRGTEIEVAINALPSQQREVLILIGVLGISYEESARICNCAIGTIKSRLNRARSTLLELLGETSPRTAIEAFTPMVRPLQASAAA</sequence>
<evidence type="ECO:0000256" key="6">
    <source>
        <dbReference type="RuleBase" id="RU000716"/>
    </source>
</evidence>
<feature type="region of interest" description="Disordered" evidence="7">
    <location>
        <begin position="1"/>
        <end position="29"/>
    </location>
</feature>
<dbReference type="PANTHER" id="PTHR43133">
    <property type="entry name" value="RNA POLYMERASE ECF-TYPE SIGMA FACTO"/>
    <property type="match status" value="1"/>
</dbReference>
<dbReference type="SUPFAM" id="SSF88659">
    <property type="entry name" value="Sigma3 and sigma4 domains of RNA polymerase sigma factors"/>
    <property type="match status" value="1"/>
</dbReference>
<protein>
    <recommendedName>
        <fullName evidence="6">RNA polymerase sigma factor</fullName>
    </recommendedName>
</protein>
<feature type="compositionally biased region" description="Basic and acidic residues" evidence="7">
    <location>
        <begin position="1"/>
        <end position="11"/>
    </location>
</feature>
<dbReference type="PANTHER" id="PTHR43133:SF25">
    <property type="entry name" value="RNA POLYMERASE SIGMA FACTOR RFAY-RELATED"/>
    <property type="match status" value="1"/>
</dbReference>
<dbReference type="Pfam" id="PF08281">
    <property type="entry name" value="Sigma70_r4_2"/>
    <property type="match status" value="1"/>
</dbReference>
<dbReference type="Gene3D" id="1.10.10.10">
    <property type="entry name" value="Winged helix-like DNA-binding domain superfamily/Winged helix DNA-binding domain"/>
    <property type="match status" value="1"/>
</dbReference>
<dbReference type="InterPro" id="IPR036388">
    <property type="entry name" value="WH-like_DNA-bd_sf"/>
</dbReference>
<evidence type="ECO:0000256" key="1">
    <source>
        <dbReference type="ARBA" id="ARBA00010641"/>
    </source>
</evidence>
<evidence type="ECO:0000313" key="11">
    <source>
        <dbReference type="Proteomes" id="UP000630142"/>
    </source>
</evidence>
<reference evidence="10" key="2">
    <citation type="submission" date="2020-09" db="EMBL/GenBank/DDBJ databases">
        <authorList>
            <person name="Sun Q."/>
            <person name="Kim S."/>
        </authorList>
    </citation>
    <scope>NUCLEOTIDE SEQUENCE</scope>
    <source>
        <strain evidence="10">KCTC 42249</strain>
    </source>
</reference>
<comment type="caution">
    <text evidence="10">The sequence shown here is derived from an EMBL/GenBank/DDBJ whole genome shotgun (WGS) entry which is preliminary data.</text>
</comment>
<dbReference type="GO" id="GO:0000428">
    <property type="term" value="C:DNA-directed RNA polymerase complex"/>
    <property type="evidence" value="ECO:0007669"/>
    <property type="project" value="UniProtKB-KW"/>
</dbReference>
<proteinExistence type="inferred from homology"/>
<dbReference type="InterPro" id="IPR000838">
    <property type="entry name" value="RNA_pol_sigma70_ECF_CS"/>
</dbReference>
<evidence type="ECO:0000256" key="2">
    <source>
        <dbReference type="ARBA" id="ARBA00023015"/>
    </source>
</evidence>
<feature type="domain" description="RNA polymerase sigma-70 region 2" evidence="8">
    <location>
        <begin position="38"/>
        <end position="101"/>
    </location>
</feature>
<dbReference type="Pfam" id="PF04542">
    <property type="entry name" value="Sigma70_r2"/>
    <property type="match status" value="1"/>
</dbReference>
<keyword evidence="2 6" id="KW-0805">Transcription regulation</keyword>
<keyword evidence="4 6" id="KW-0238">DNA-binding</keyword>
<dbReference type="InterPro" id="IPR039425">
    <property type="entry name" value="RNA_pol_sigma-70-like"/>
</dbReference>
<evidence type="ECO:0000313" key="10">
    <source>
        <dbReference type="EMBL" id="GHD15112.1"/>
    </source>
</evidence>
<keyword evidence="10" id="KW-0240">DNA-directed RNA polymerase</keyword>
<dbReference type="InterPro" id="IPR013325">
    <property type="entry name" value="RNA_pol_sigma_r2"/>
</dbReference>
<dbReference type="GO" id="GO:0016987">
    <property type="term" value="F:sigma factor activity"/>
    <property type="evidence" value="ECO:0007669"/>
    <property type="project" value="UniProtKB-KW"/>
</dbReference>